<proteinExistence type="predicted"/>
<dbReference type="InterPro" id="IPR053151">
    <property type="entry name" value="RNase_H-like"/>
</dbReference>
<dbReference type="GO" id="GO:0005737">
    <property type="term" value="C:cytoplasm"/>
    <property type="evidence" value="ECO:0007669"/>
    <property type="project" value="InterPro"/>
</dbReference>
<dbReference type="EMBL" id="JADFTS010000007">
    <property type="protein sequence ID" value="KAF9596114.1"/>
    <property type="molecule type" value="Genomic_DNA"/>
</dbReference>
<dbReference type="Proteomes" id="UP000631114">
    <property type="component" value="Unassembled WGS sequence"/>
</dbReference>
<evidence type="ECO:0000313" key="2">
    <source>
        <dbReference type="EMBL" id="KAF9596114.1"/>
    </source>
</evidence>
<dbReference type="SUPFAM" id="SSF110004">
    <property type="entry name" value="Glycolipid transfer protein, GLTP"/>
    <property type="match status" value="1"/>
</dbReference>
<dbReference type="PROSITE" id="PS50013">
    <property type="entry name" value="CHROMO_2"/>
    <property type="match status" value="1"/>
</dbReference>
<organism evidence="2 3">
    <name type="scientific">Coptis chinensis</name>
    <dbReference type="NCBI Taxonomy" id="261450"/>
    <lineage>
        <taxon>Eukaryota</taxon>
        <taxon>Viridiplantae</taxon>
        <taxon>Streptophyta</taxon>
        <taxon>Embryophyta</taxon>
        <taxon>Tracheophyta</taxon>
        <taxon>Spermatophyta</taxon>
        <taxon>Magnoliopsida</taxon>
        <taxon>Ranunculales</taxon>
        <taxon>Ranunculaceae</taxon>
        <taxon>Coptidoideae</taxon>
        <taxon>Coptis</taxon>
    </lineage>
</organism>
<evidence type="ECO:0000313" key="3">
    <source>
        <dbReference type="Proteomes" id="UP000631114"/>
    </source>
</evidence>
<dbReference type="InterPro" id="IPR014830">
    <property type="entry name" value="Glycolipid_transfer_prot_dom"/>
</dbReference>
<feature type="domain" description="Chromo" evidence="1">
    <location>
        <begin position="98"/>
        <end position="136"/>
    </location>
</feature>
<dbReference type="SUPFAM" id="SSF53098">
    <property type="entry name" value="Ribonuclease H-like"/>
    <property type="match status" value="1"/>
</dbReference>
<dbReference type="CDD" id="cd06222">
    <property type="entry name" value="RNase_H_like"/>
    <property type="match status" value="1"/>
</dbReference>
<dbReference type="InterPro" id="IPR012337">
    <property type="entry name" value="RNaseH-like_sf"/>
</dbReference>
<name>A0A835HB85_9MAGN</name>
<dbReference type="PANTHER" id="PTHR47723">
    <property type="entry name" value="OS05G0353850 PROTEIN"/>
    <property type="match status" value="1"/>
</dbReference>
<reference evidence="2 3" key="1">
    <citation type="submission" date="2020-10" db="EMBL/GenBank/DDBJ databases">
        <title>The Coptis chinensis genome and diversification of protoberbering-type alkaloids.</title>
        <authorList>
            <person name="Wang B."/>
            <person name="Shu S."/>
            <person name="Song C."/>
            <person name="Liu Y."/>
        </authorList>
    </citation>
    <scope>NUCLEOTIDE SEQUENCE [LARGE SCALE GENOMIC DNA]</scope>
    <source>
        <strain evidence="2">HL-2020</strain>
        <tissue evidence="2">Leaf</tissue>
    </source>
</reference>
<dbReference type="Pfam" id="PF08718">
    <property type="entry name" value="GLTP"/>
    <property type="match status" value="1"/>
</dbReference>
<keyword evidence="3" id="KW-1185">Reference proteome</keyword>
<accession>A0A835HB85</accession>
<dbReference type="InterPro" id="IPR002156">
    <property type="entry name" value="RNaseH_domain"/>
</dbReference>
<gene>
    <name evidence="2" type="ORF">IFM89_007167</name>
</gene>
<comment type="caution">
    <text evidence="2">The sequence shown here is derived from an EMBL/GenBank/DDBJ whole genome shotgun (WGS) entry which is preliminary data.</text>
</comment>
<dbReference type="Gene3D" id="3.30.420.10">
    <property type="entry name" value="Ribonuclease H-like superfamily/Ribonuclease H"/>
    <property type="match status" value="1"/>
</dbReference>
<evidence type="ECO:0000259" key="1">
    <source>
        <dbReference type="PROSITE" id="PS50013"/>
    </source>
</evidence>
<dbReference type="Pfam" id="PF13456">
    <property type="entry name" value="RVT_3"/>
    <property type="match status" value="1"/>
</dbReference>
<dbReference type="PANTHER" id="PTHR47723:SF19">
    <property type="entry name" value="POLYNUCLEOTIDYL TRANSFERASE, RIBONUCLEASE H-LIKE SUPERFAMILY PROTEIN"/>
    <property type="match status" value="1"/>
</dbReference>
<dbReference type="GO" id="GO:0004523">
    <property type="term" value="F:RNA-DNA hybrid ribonuclease activity"/>
    <property type="evidence" value="ECO:0007669"/>
    <property type="project" value="InterPro"/>
</dbReference>
<dbReference type="InterPro" id="IPR000953">
    <property type="entry name" value="Chromo/chromo_shadow_dom"/>
</dbReference>
<dbReference type="InterPro" id="IPR036397">
    <property type="entry name" value="RNaseH_sf"/>
</dbReference>
<protein>
    <recommendedName>
        <fullName evidence="1">Chromo domain-containing protein</fullName>
    </recommendedName>
</protein>
<dbReference type="InterPro" id="IPR036497">
    <property type="entry name" value="GLTP_sf"/>
</dbReference>
<dbReference type="OrthoDB" id="116883at2759"/>
<dbReference type="Gene3D" id="1.10.3520.10">
    <property type="entry name" value="Glycolipid transfer protein"/>
    <property type="match status" value="1"/>
</dbReference>
<dbReference type="InterPro" id="IPR044730">
    <property type="entry name" value="RNase_H-like_dom_plant"/>
</dbReference>
<dbReference type="GO" id="GO:0003676">
    <property type="term" value="F:nucleic acid binding"/>
    <property type="evidence" value="ECO:0007669"/>
    <property type="project" value="InterPro"/>
</dbReference>
<dbReference type="GO" id="GO:0120013">
    <property type="term" value="F:lipid transfer activity"/>
    <property type="evidence" value="ECO:0007669"/>
    <property type="project" value="InterPro"/>
</dbReference>
<sequence length="250" mass="28193">MSDIWLLPPSGYIKLNCDGSMNREDVGYGGLARNEHGHVIFAFTGGGNVHSILFQELKAIEVGISLCIAHDFKRAILASDSLQAIQMLREIETTPWTWVVYEEADDTWEPLESFKTCPNFVSDFEARRNQNETTTSGRDDDEIPYFRTLIPKGKHSKQSKRQTAAGASTAYAQVFAPHHGWAIRKVVAAGMYALPTKAQLLKKLNEYVTGKVVQLMLFDVFRVIGKVSYEFDIEIDNKVMPFKLLEDVSR</sequence>
<dbReference type="AlphaFoldDB" id="A0A835HB85"/>